<sequence length="96" mass="11398">MLIARQRRASQIKRQLAALNEDKCMTDDVMEPFRVWLREIGVRSPNTGYAMIARGEIPEPIRRNSRLYMMRSWRLEYLDRMTAARSRRTPSERAQA</sequence>
<accession>A0ABU2WG46</accession>
<organism evidence="1 2">
    <name type="scientific">Banduia mediterranea</name>
    <dbReference type="NCBI Taxonomy" id="3075609"/>
    <lineage>
        <taxon>Bacteria</taxon>
        <taxon>Pseudomonadati</taxon>
        <taxon>Pseudomonadota</taxon>
        <taxon>Gammaproteobacteria</taxon>
        <taxon>Nevskiales</taxon>
        <taxon>Algiphilaceae</taxon>
        <taxon>Banduia</taxon>
    </lineage>
</organism>
<dbReference type="Proteomes" id="UP001254608">
    <property type="component" value="Unassembled WGS sequence"/>
</dbReference>
<proteinExistence type="predicted"/>
<dbReference type="EMBL" id="JAVRIC010000006">
    <property type="protein sequence ID" value="MDT0496850.1"/>
    <property type="molecule type" value="Genomic_DNA"/>
</dbReference>
<evidence type="ECO:0000313" key="2">
    <source>
        <dbReference type="Proteomes" id="UP001254608"/>
    </source>
</evidence>
<name>A0ABU2WG46_9GAMM</name>
<comment type="caution">
    <text evidence="1">The sequence shown here is derived from an EMBL/GenBank/DDBJ whole genome shotgun (WGS) entry which is preliminary data.</text>
</comment>
<evidence type="ECO:0000313" key="1">
    <source>
        <dbReference type="EMBL" id="MDT0496850.1"/>
    </source>
</evidence>
<dbReference type="RefSeq" id="WP_311364244.1">
    <property type="nucleotide sequence ID" value="NZ_JAVRIC010000006.1"/>
</dbReference>
<protein>
    <submittedName>
        <fullName evidence="1">Uncharacterized protein</fullName>
    </submittedName>
</protein>
<keyword evidence="2" id="KW-1185">Reference proteome</keyword>
<reference evidence="1 2" key="1">
    <citation type="submission" date="2023-09" db="EMBL/GenBank/DDBJ databases">
        <authorList>
            <person name="Rey-Velasco X."/>
        </authorList>
    </citation>
    <scope>NUCLEOTIDE SEQUENCE [LARGE SCALE GENOMIC DNA]</scope>
    <source>
        <strain evidence="1 2">W345</strain>
    </source>
</reference>
<gene>
    <name evidence="1" type="ORF">RM530_05665</name>
</gene>